<gene>
    <name evidence="2" type="ORF">NDU88_005861</name>
</gene>
<evidence type="ECO:0000313" key="2">
    <source>
        <dbReference type="EMBL" id="KAJ1180641.1"/>
    </source>
</evidence>
<organism evidence="2 3">
    <name type="scientific">Pleurodeles waltl</name>
    <name type="common">Iberian ribbed newt</name>
    <dbReference type="NCBI Taxonomy" id="8319"/>
    <lineage>
        <taxon>Eukaryota</taxon>
        <taxon>Metazoa</taxon>
        <taxon>Chordata</taxon>
        <taxon>Craniata</taxon>
        <taxon>Vertebrata</taxon>
        <taxon>Euteleostomi</taxon>
        <taxon>Amphibia</taxon>
        <taxon>Batrachia</taxon>
        <taxon>Caudata</taxon>
        <taxon>Salamandroidea</taxon>
        <taxon>Salamandridae</taxon>
        <taxon>Pleurodelinae</taxon>
        <taxon>Pleurodeles</taxon>
    </lineage>
</organism>
<name>A0AAV7TWR8_PLEWA</name>
<evidence type="ECO:0000256" key="1">
    <source>
        <dbReference type="SAM" id="MobiDB-lite"/>
    </source>
</evidence>
<dbReference type="AlphaFoldDB" id="A0AAV7TWR8"/>
<feature type="compositionally biased region" description="Basic and acidic residues" evidence="1">
    <location>
        <begin position="45"/>
        <end position="54"/>
    </location>
</feature>
<accession>A0AAV7TWR8</accession>
<sequence length="104" mass="10367">MATATAYGDGDPAAGNRGAATGATGPGELLPTDDPSEGGLPSRPSQERTGEWRGRLSGRSRGPASVRRWGSGPLTASSQAARAAGEPLTSGGWRGNAEPPALPT</sequence>
<dbReference type="Proteomes" id="UP001066276">
    <property type="component" value="Chromosome 3_2"/>
</dbReference>
<evidence type="ECO:0000313" key="3">
    <source>
        <dbReference type="Proteomes" id="UP001066276"/>
    </source>
</evidence>
<reference evidence="2" key="1">
    <citation type="journal article" date="2022" name="bioRxiv">
        <title>Sequencing and chromosome-scale assembly of the giantPleurodeles waltlgenome.</title>
        <authorList>
            <person name="Brown T."/>
            <person name="Elewa A."/>
            <person name="Iarovenko S."/>
            <person name="Subramanian E."/>
            <person name="Araus A.J."/>
            <person name="Petzold A."/>
            <person name="Susuki M."/>
            <person name="Suzuki K.-i.T."/>
            <person name="Hayashi T."/>
            <person name="Toyoda A."/>
            <person name="Oliveira C."/>
            <person name="Osipova E."/>
            <person name="Leigh N.D."/>
            <person name="Simon A."/>
            <person name="Yun M.H."/>
        </authorList>
    </citation>
    <scope>NUCLEOTIDE SEQUENCE</scope>
    <source>
        <strain evidence="2">20211129_DDA</strain>
        <tissue evidence="2">Liver</tissue>
    </source>
</reference>
<feature type="region of interest" description="Disordered" evidence="1">
    <location>
        <begin position="1"/>
        <end position="104"/>
    </location>
</feature>
<proteinExistence type="predicted"/>
<protein>
    <submittedName>
        <fullName evidence="2">Uncharacterized protein</fullName>
    </submittedName>
</protein>
<dbReference type="EMBL" id="JANPWB010000006">
    <property type="protein sequence ID" value="KAJ1180641.1"/>
    <property type="molecule type" value="Genomic_DNA"/>
</dbReference>
<comment type="caution">
    <text evidence="2">The sequence shown here is derived from an EMBL/GenBank/DDBJ whole genome shotgun (WGS) entry which is preliminary data.</text>
</comment>
<keyword evidence="3" id="KW-1185">Reference proteome</keyword>
<feature type="compositionally biased region" description="Low complexity" evidence="1">
    <location>
        <begin position="12"/>
        <end position="27"/>
    </location>
</feature>